<feature type="region of interest" description="Disordered" evidence="3">
    <location>
        <begin position="529"/>
        <end position="574"/>
    </location>
</feature>
<keyword evidence="5" id="KW-1185">Reference proteome</keyword>
<proteinExistence type="predicted"/>
<evidence type="ECO:0000256" key="2">
    <source>
        <dbReference type="ARBA" id="ARBA00023125"/>
    </source>
</evidence>
<reference evidence="6" key="1">
    <citation type="submission" date="2025-08" db="UniProtKB">
        <authorList>
            <consortium name="RefSeq"/>
        </authorList>
    </citation>
    <scope>IDENTIFICATION</scope>
    <source>
        <tissue evidence="6">Whole body</tissue>
    </source>
</reference>
<dbReference type="AlphaFoldDB" id="A0AAJ7IZV2"/>
<dbReference type="InterPro" id="IPR009057">
    <property type="entry name" value="Homeodomain-like_sf"/>
</dbReference>
<dbReference type="GO" id="GO:0003677">
    <property type="term" value="F:DNA binding"/>
    <property type="evidence" value="ECO:0007669"/>
    <property type="project" value="UniProtKB-KW"/>
</dbReference>
<comment type="subcellular location">
    <subcellularLocation>
        <location evidence="1">Nucleus</location>
    </subcellularLocation>
</comment>
<dbReference type="InterPro" id="IPR006600">
    <property type="entry name" value="HTH_CenpB_DNA-bd_dom"/>
</dbReference>
<feature type="compositionally biased region" description="Polar residues" evidence="3">
    <location>
        <begin position="587"/>
        <end position="608"/>
    </location>
</feature>
<dbReference type="InterPro" id="IPR004875">
    <property type="entry name" value="DDE_SF_endonuclease_dom"/>
</dbReference>
<evidence type="ECO:0000256" key="3">
    <source>
        <dbReference type="SAM" id="MobiDB-lite"/>
    </source>
</evidence>
<evidence type="ECO:0000313" key="5">
    <source>
        <dbReference type="Proteomes" id="UP000694925"/>
    </source>
</evidence>
<dbReference type="GeneID" id="108625316"/>
<dbReference type="Pfam" id="PF03221">
    <property type="entry name" value="HTH_Tnp_Tc5"/>
    <property type="match status" value="1"/>
</dbReference>
<dbReference type="Pfam" id="PF03184">
    <property type="entry name" value="DDE_1"/>
    <property type="match status" value="1"/>
</dbReference>
<dbReference type="KEGG" id="ccal:108625316"/>
<protein>
    <submittedName>
        <fullName evidence="6">Uncharacterized protein LOC108625316 isoform X1</fullName>
    </submittedName>
</protein>
<feature type="region of interest" description="Disordered" evidence="3">
    <location>
        <begin position="434"/>
        <end position="495"/>
    </location>
</feature>
<dbReference type="RefSeq" id="XP_017880706.2">
    <property type="nucleotide sequence ID" value="XM_018025217.2"/>
</dbReference>
<accession>A0AAJ7IZV2</accession>
<feature type="compositionally biased region" description="Basic and acidic residues" evidence="3">
    <location>
        <begin position="479"/>
        <end position="495"/>
    </location>
</feature>
<evidence type="ECO:0000256" key="1">
    <source>
        <dbReference type="ARBA" id="ARBA00004123"/>
    </source>
</evidence>
<dbReference type="Gene3D" id="1.10.10.60">
    <property type="entry name" value="Homeodomain-like"/>
    <property type="match status" value="1"/>
</dbReference>
<evidence type="ECO:0000259" key="4">
    <source>
        <dbReference type="PROSITE" id="PS51253"/>
    </source>
</evidence>
<feature type="compositionally biased region" description="Polar residues" evidence="3">
    <location>
        <begin position="563"/>
        <end position="574"/>
    </location>
</feature>
<dbReference type="GO" id="GO:0005634">
    <property type="term" value="C:nucleus"/>
    <property type="evidence" value="ECO:0007669"/>
    <property type="project" value="UniProtKB-SubCell"/>
</dbReference>
<keyword evidence="2" id="KW-0238">DNA-binding</keyword>
<sequence>MIFIERSTHSLPSLSSMSSKEIKRNRSKANMKTVREELFKWLCKKHATYDFLDRHALREKALELTRIRGFNGFKCSEMWLTHFLKQHGFRSDHINQGNPKFADYRDWIKLMRPTITKYRHKDLFHVDELIMYSDMPPSNLKSKEEDDSEEPQRNRITVLMGCDASGTTKLPLLMSGPYPSRITAKEHVYCHSEDSRISDGLFRNWLTSVDDRMVRCKRKILLFLKRSRAQALQDFVASNVRLIYLPDNFPPHLRPLRRDVFHYVKMVLRRRYAELLKSTEEWGLREILTSVIEAWETIPRELLIFSFQRTHFRIDDSFLQIDCDCWNNLKTGVSFKKFVTFDDRLSDESNENDRLCNEYRLRNVVQIHEDTDSVTEDGGEVEGSSQLSIQSDWDCWTIPSQVQSQYQSTGKSVTSNYEKRNSRKRRLAECPIEEGSGEQDYPKKKSCATQCSTKRRRGNFKATESTRKISPSTSLKGGLFKEDASQKRREANEARESLQAVMDKALHLLMSEKAKYVRNLIESMYVDTTGNVNSPEQSKHLSVGDTDPNPMRSEGENEGASFSVDQPSVSTVPTSNVNQNEFEVTIENPTSKITSPKVNQNNEGSLSSVDDEVPNFSTKRRRRESKELDACEDDYQGSEPRQKKSKVDHDWSKKYETTFVFGSPDVNCSSTVQHDDGIVDSCIINVTPRD</sequence>
<feature type="region of interest" description="Disordered" evidence="3">
    <location>
        <begin position="587"/>
        <end position="649"/>
    </location>
</feature>
<evidence type="ECO:0000313" key="6">
    <source>
        <dbReference type="RefSeq" id="XP_017880706.2"/>
    </source>
</evidence>
<organism evidence="5 6">
    <name type="scientific">Ceratina calcarata</name>
    <dbReference type="NCBI Taxonomy" id="156304"/>
    <lineage>
        <taxon>Eukaryota</taxon>
        <taxon>Metazoa</taxon>
        <taxon>Ecdysozoa</taxon>
        <taxon>Arthropoda</taxon>
        <taxon>Hexapoda</taxon>
        <taxon>Insecta</taxon>
        <taxon>Pterygota</taxon>
        <taxon>Neoptera</taxon>
        <taxon>Endopterygota</taxon>
        <taxon>Hymenoptera</taxon>
        <taxon>Apocrita</taxon>
        <taxon>Aculeata</taxon>
        <taxon>Apoidea</taxon>
        <taxon>Anthophila</taxon>
        <taxon>Apidae</taxon>
        <taxon>Ceratina</taxon>
        <taxon>Zadontomerus</taxon>
    </lineage>
</organism>
<dbReference type="SUPFAM" id="SSF46689">
    <property type="entry name" value="Homeodomain-like"/>
    <property type="match status" value="1"/>
</dbReference>
<gene>
    <name evidence="6" type="primary">LOC108625316</name>
</gene>
<feature type="domain" description="HTH CENPB-type" evidence="4">
    <location>
        <begin position="22"/>
        <end position="93"/>
    </location>
</feature>
<dbReference type="PROSITE" id="PS51253">
    <property type="entry name" value="HTH_CENPB"/>
    <property type="match status" value="1"/>
</dbReference>
<dbReference type="Proteomes" id="UP000694925">
    <property type="component" value="Unplaced"/>
</dbReference>
<name>A0AAJ7IZV2_9HYME</name>
<feature type="compositionally biased region" description="Basic and acidic residues" evidence="3">
    <location>
        <begin position="640"/>
        <end position="649"/>
    </location>
</feature>